<dbReference type="InterPro" id="IPR025992">
    <property type="entry name" value="Haem-bd"/>
</dbReference>
<reference evidence="2 3" key="1">
    <citation type="submission" date="2017-04" db="EMBL/GenBank/DDBJ databases">
        <authorList>
            <person name="Afonso C.L."/>
            <person name="Miller P.J."/>
            <person name="Scott M.A."/>
            <person name="Spackman E."/>
            <person name="Goraichik I."/>
            <person name="Dimitrov K.M."/>
            <person name="Suarez D.L."/>
            <person name="Swayne D.E."/>
        </authorList>
    </citation>
    <scope>NUCLEOTIDE SEQUENCE [LARGE SCALE GENOMIC DNA]</scope>
    <source>
        <strain evidence="2 3">DSM 19625</strain>
    </source>
</reference>
<dbReference type="EMBL" id="FWYB01000001">
    <property type="protein sequence ID" value="SMC56909.1"/>
    <property type="molecule type" value="Genomic_DNA"/>
</dbReference>
<evidence type="ECO:0000313" key="2">
    <source>
        <dbReference type="EMBL" id="SMC56909.1"/>
    </source>
</evidence>
<dbReference type="RefSeq" id="WP_084286890.1">
    <property type="nucleotide sequence ID" value="NZ_FWYB01000001.1"/>
</dbReference>
<feature type="domain" description="Haem-binding" evidence="1">
    <location>
        <begin position="12"/>
        <end position="147"/>
    </location>
</feature>
<keyword evidence="3" id="KW-1185">Reference proteome</keyword>
<dbReference type="Proteomes" id="UP000192678">
    <property type="component" value="Unassembled WGS sequence"/>
</dbReference>
<name>A0A1W2A854_9SPHI</name>
<dbReference type="AlphaFoldDB" id="A0A1W2A854"/>
<evidence type="ECO:0000259" key="1">
    <source>
        <dbReference type="SMART" id="SM01235"/>
    </source>
</evidence>
<dbReference type="SMART" id="SM01235">
    <property type="entry name" value="Haem_bd"/>
    <property type="match status" value="1"/>
</dbReference>
<dbReference type="Pfam" id="PF14376">
    <property type="entry name" value="Haem_bd"/>
    <property type="match status" value="1"/>
</dbReference>
<organism evidence="2 3">
    <name type="scientific">Pedobacter nyackensis</name>
    <dbReference type="NCBI Taxonomy" id="475255"/>
    <lineage>
        <taxon>Bacteria</taxon>
        <taxon>Pseudomonadati</taxon>
        <taxon>Bacteroidota</taxon>
        <taxon>Sphingobacteriia</taxon>
        <taxon>Sphingobacteriales</taxon>
        <taxon>Sphingobacteriaceae</taxon>
        <taxon>Pedobacter</taxon>
    </lineage>
</organism>
<sequence length="154" mass="17810">MKRIKAVALAFLIIILAIQFLQPARNKNGQAVSKDFSKVFTVPGNVQGILKKSCFDCHSNQTEYPWYTYIQPVGWWMDSHIRKGKEELNFSEFGSYSKRRQMSKLKSIGESIENETMPLPSYTLIHKKARLSNEEKDLILNWVKNTRNSLSLKP</sequence>
<gene>
    <name evidence="2" type="ORF">SAMN04488101_101305</name>
</gene>
<accession>A0A1W2A854</accession>
<dbReference type="STRING" id="475255.SAMN04488101_101305"/>
<proteinExistence type="predicted"/>
<evidence type="ECO:0000313" key="3">
    <source>
        <dbReference type="Proteomes" id="UP000192678"/>
    </source>
</evidence>
<protein>
    <submittedName>
        <fullName evidence="2">Haem-binding domain-containing protein</fullName>
    </submittedName>
</protein>
<dbReference type="OrthoDB" id="196738at2"/>